<name>A0ACC2QCN6_9NEOP</name>
<dbReference type="EMBL" id="CM056797">
    <property type="protein sequence ID" value="KAJ8713157.1"/>
    <property type="molecule type" value="Genomic_DNA"/>
</dbReference>
<organism evidence="1 2">
    <name type="scientific">Mythimna loreyi</name>
    <dbReference type="NCBI Taxonomy" id="667449"/>
    <lineage>
        <taxon>Eukaryota</taxon>
        <taxon>Metazoa</taxon>
        <taxon>Ecdysozoa</taxon>
        <taxon>Arthropoda</taxon>
        <taxon>Hexapoda</taxon>
        <taxon>Insecta</taxon>
        <taxon>Pterygota</taxon>
        <taxon>Neoptera</taxon>
        <taxon>Endopterygota</taxon>
        <taxon>Lepidoptera</taxon>
        <taxon>Glossata</taxon>
        <taxon>Ditrysia</taxon>
        <taxon>Noctuoidea</taxon>
        <taxon>Noctuidae</taxon>
        <taxon>Noctuinae</taxon>
        <taxon>Hadenini</taxon>
        <taxon>Mythimna</taxon>
    </lineage>
</organism>
<reference evidence="1" key="1">
    <citation type="submission" date="2023-03" db="EMBL/GenBank/DDBJ databases">
        <title>Chromosome-level genomes of two armyworms, Mythimna separata and Mythimna loreyi, provide insights into the biosynthesis and reception of sex pheromones.</title>
        <authorList>
            <person name="Zhao H."/>
        </authorList>
    </citation>
    <scope>NUCLEOTIDE SEQUENCE</scope>
    <source>
        <strain evidence="1">BeijingLab</strain>
    </source>
</reference>
<comment type="caution">
    <text evidence="1">The sequence shown here is derived from an EMBL/GenBank/DDBJ whole genome shotgun (WGS) entry which is preliminary data.</text>
</comment>
<gene>
    <name evidence="1" type="ORF">PYW08_008461</name>
</gene>
<protein>
    <submittedName>
        <fullName evidence="1">Uncharacterized protein</fullName>
    </submittedName>
</protein>
<accession>A0ACC2QCN6</accession>
<evidence type="ECO:0000313" key="2">
    <source>
        <dbReference type="Proteomes" id="UP001231649"/>
    </source>
</evidence>
<evidence type="ECO:0000313" key="1">
    <source>
        <dbReference type="EMBL" id="KAJ8713157.1"/>
    </source>
</evidence>
<sequence length="251" mass="26457">MFANKVVIVTGGSAGIGAATAELFAKEGASVAIVGRNEEKLNEVAKRCEQHGANTLIIKADVSKEEEAKTIVQKTIDKFEKLDILVNNAGIVRFASILQPNLLQNFDEVMNTNLRPVVLITNLAAPHLIKTKGNIINVSSVAATLAKVPGLMSYSVSKAAMDHFTRFAAMELAPSGVRVNSVNPGPVTTDIMATAGVPAKLMEGPTMASMTALGRASEADEVGDIILYLASDKARGVTGSCYVIDNGFLLK</sequence>
<keyword evidence="2" id="KW-1185">Reference proteome</keyword>
<proteinExistence type="predicted"/>
<dbReference type="Proteomes" id="UP001231649">
    <property type="component" value="Chromosome 21"/>
</dbReference>